<name>R0JVH4_ANAPL</name>
<reference evidence="2" key="1">
    <citation type="journal article" date="2013" name="Nat. Genet.">
        <title>The duck genome and transcriptome provide insight into an avian influenza virus reservoir species.</title>
        <authorList>
            <person name="Huang Y."/>
            <person name="Li Y."/>
            <person name="Burt D.W."/>
            <person name="Chen H."/>
            <person name="Zhang Y."/>
            <person name="Qian W."/>
            <person name="Kim H."/>
            <person name="Gan S."/>
            <person name="Zhao Y."/>
            <person name="Li J."/>
            <person name="Yi K."/>
            <person name="Feng H."/>
            <person name="Zhu P."/>
            <person name="Li B."/>
            <person name="Liu Q."/>
            <person name="Fairley S."/>
            <person name="Magor K.E."/>
            <person name="Du Z."/>
            <person name="Hu X."/>
            <person name="Goodman L."/>
            <person name="Tafer H."/>
            <person name="Vignal A."/>
            <person name="Lee T."/>
            <person name="Kim K.W."/>
            <person name="Sheng Z."/>
            <person name="An Y."/>
            <person name="Searle S."/>
            <person name="Herrero J."/>
            <person name="Groenen M.A."/>
            <person name="Crooijmans R.P."/>
            <person name="Faraut T."/>
            <person name="Cai Q."/>
            <person name="Webster R.G."/>
            <person name="Aldridge J.R."/>
            <person name="Warren W.C."/>
            <person name="Bartschat S."/>
            <person name="Kehr S."/>
            <person name="Marz M."/>
            <person name="Stadler P.F."/>
            <person name="Smith J."/>
            <person name="Kraus R.H."/>
            <person name="Zhao Y."/>
            <person name="Ren L."/>
            <person name="Fei J."/>
            <person name="Morisson M."/>
            <person name="Kaiser P."/>
            <person name="Griffin D.K."/>
            <person name="Rao M."/>
            <person name="Pitel F."/>
            <person name="Wang J."/>
            <person name="Li N."/>
        </authorList>
    </citation>
    <scope>NUCLEOTIDE SEQUENCE [LARGE SCALE GENOMIC DNA]</scope>
</reference>
<gene>
    <name evidence="1" type="ORF">Anapl_02357</name>
</gene>
<dbReference type="EMBL" id="KB743111">
    <property type="protein sequence ID" value="EOB01232.1"/>
    <property type="molecule type" value="Genomic_DNA"/>
</dbReference>
<evidence type="ECO:0000313" key="2">
    <source>
        <dbReference type="Proteomes" id="UP000296049"/>
    </source>
</evidence>
<protein>
    <submittedName>
        <fullName evidence="1">Uncharacterized protein</fullName>
    </submittedName>
</protein>
<accession>R0JVH4</accession>
<dbReference type="Proteomes" id="UP000296049">
    <property type="component" value="Unassembled WGS sequence"/>
</dbReference>
<organism evidence="1 2">
    <name type="scientific">Anas platyrhynchos</name>
    <name type="common">Mallard</name>
    <name type="synonym">Anas boschas</name>
    <dbReference type="NCBI Taxonomy" id="8839"/>
    <lineage>
        <taxon>Eukaryota</taxon>
        <taxon>Metazoa</taxon>
        <taxon>Chordata</taxon>
        <taxon>Craniata</taxon>
        <taxon>Vertebrata</taxon>
        <taxon>Euteleostomi</taxon>
        <taxon>Archelosauria</taxon>
        <taxon>Archosauria</taxon>
        <taxon>Dinosauria</taxon>
        <taxon>Saurischia</taxon>
        <taxon>Theropoda</taxon>
        <taxon>Coelurosauria</taxon>
        <taxon>Aves</taxon>
        <taxon>Neognathae</taxon>
        <taxon>Galloanserae</taxon>
        <taxon>Anseriformes</taxon>
        <taxon>Anatidae</taxon>
        <taxon>Anatinae</taxon>
        <taxon>Anas</taxon>
    </lineage>
</organism>
<sequence length="126" mass="14014">MAPPHRWRWEQGTHTCMSPSPTLDSERQIRNFSAGKTFNIEKFVDALQIAAWSQILTTAKAAQCDVDLEANEKQHTQLIDLSTLSDQAHVILHDTIESNSGRVGNSWVDAPLSTVTDNFLKSSSGY</sequence>
<dbReference type="AlphaFoldDB" id="R0JVH4"/>
<proteinExistence type="predicted"/>
<evidence type="ECO:0000313" key="1">
    <source>
        <dbReference type="EMBL" id="EOB01232.1"/>
    </source>
</evidence>
<keyword evidence="2" id="KW-1185">Reference proteome</keyword>